<dbReference type="InterPro" id="IPR002591">
    <property type="entry name" value="Phosphodiest/P_Trfase"/>
</dbReference>
<feature type="signal peptide" evidence="1">
    <location>
        <begin position="1"/>
        <end position="22"/>
    </location>
</feature>
<name>A0A2M7G4E2_9BACT</name>
<reference evidence="2 3" key="1">
    <citation type="submission" date="2017-09" db="EMBL/GenBank/DDBJ databases">
        <title>Depth-based differentiation of microbial function through sediment-hosted aquifers and enrichment of novel symbionts in the deep terrestrial subsurface.</title>
        <authorList>
            <person name="Probst A.J."/>
            <person name="Ladd B."/>
            <person name="Jarett J.K."/>
            <person name="Geller-Mcgrath D.E."/>
            <person name="Sieber C.M."/>
            <person name="Emerson J.B."/>
            <person name="Anantharaman K."/>
            <person name="Thomas B.C."/>
            <person name="Malmstrom R."/>
            <person name="Stieglmeier M."/>
            <person name="Klingl A."/>
            <person name="Woyke T."/>
            <person name="Ryan C.M."/>
            <person name="Banfield J.F."/>
        </authorList>
    </citation>
    <scope>NUCLEOTIDE SEQUENCE [LARGE SCALE GENOMIC DNA]</scope>
    <source>
        <strain evidence="2">CG17_big_fil_post_rev_8_21_14_2_50_48_46</strain>
    </source>
</reference>
<evidence type="ECO:0000313" key="2">
    <source>
        <dbReference type="EMBL" id="PIW16611.1"/>
    </source>
</evidence>
<dbReference type="InterPro" id="IPR017850">
    <property type="entry name" value="Alkaline_phosphatase_core_sf"/>
</dbReference>
<dbReference type="AlphaFoldDB" id="A0A2M7G4E2"/>
<dbReference type="Gene3D" id="3.40.720.10">
    <property type="entry name" value="Alkaline Phosphatase, subunit A"/>
    <property type="match status" value="2"/>
</dbReference>
<evidence type="ECO:0008006" key="4">
    <source>
        <dbReference type="Google" id="ProtNLM"/>
    </source>
</evidence>
<keyword evidence="1" id="KW-0732">Signal</keyword>
<comment type="caution">
    <text evidence="2">The sequence shown here is derived from an EMBL/GenBank/DDBJ whole genome shotgun (WGS) entry which is preliminary data.</text>
</comment>
<dbReference type="SUPFAM" id="SSF53649">
    <property type="entry name" value="Alkaline phosphatase-like"/>
    <property type="match status" value="2"/>
</dbReference>
<organism evidence="2 3">
    <name type="scientific">bacterium (Candidatus Blackallbacteria) CG17_big_fil_post_rev_8_21_14_2_50_48_46</name>
    <dbReference type="NCBI Taxonomy" id="2014261"/>
    <lineage>
        <taxon>Bacteria</taxon>
        <taxon>Candidatus Blackallbacteria</taxon>
    </lineage>
</organism>
<dbReference type="Proteomes" id="UP000231019">
    <property type="component" value="Unassembled WGS sequence"/>
</dbReference>
<sequence length="538" mass="59239">MNAFFRLTHALGVGSLFFLLSAAQSPPSENQQAHERFCRATALSFMSGRSGDLFFFPRKYSFVTFDSGDYSHDGFSHVLEKGQESHVKHGGSSHGSVWDYDIDIPLALYGPGFIQAGKKIARPATQQDIVPTLAQLIGAVPPEDARHGSVLKEALKPTSRKPKAILTLVFDQGGWAYYRAHPQAHPFLDSLMAAGTLYTQAQVTHLDSETSVGHIAIGTGAYPYQHGIVSNSFFLASLGKRSSLLGPDRSPIFINSPSLADVWDLQTANRAIIFSYAYADRAAIGMAGHGAMYAGGDKDLVIYYDSKTGLPTTHSRYYQVPDYLKDHQIKPYLDAVVNAQGLWHEHQVNNLEDVNKTPAQARYDADLFLKMLAHEPVGEDQITDLLFLTLKSSDACGHAFGMETVECGEVLAEQDRQARRIVEALEKKLGKDNFVVVLSADHGGAPLAELSGGHRISANPLKAALNKALDTLDNGVPLVQDLTASQIYLEENELRRNGKSFEDVRQFLLNYRVGGEPVFREVLTREEVVREQLKMGLY</sequence>
<evidence type="ECO:0000256" key="1">
    <source>
        <dbReference type="SAM" id="SignalP"/>
    </source>
</evidence>
<dbReference type="GO" id="GO:0016787">
    <property type="term" value="F:hydrolase activity"/>
    <property type="evidence" value="ECO:0007669"/>
    <property type="project" value="UniProtKB-ARBA"/>
</dbReference>
<accession>A0A2M7G4E2</accession>
<gene>
    <name evidence="2" type="ORF">COW36_12655</name>
</gene>
<feature type="chain" id="PRO_5015005885" description="Alkaline phosphatase family protein" evidence="1">
    <location>
        <begin position="23"/>
        <end position="538"/>
    </location>
</feature>
<proteinExistence type="predicted"/>
<dbReference type="PANTHER" id="PTHR10151:SF120">
    <property type="entry name" value="BIS(5'-ADENOSYL)-TRIPHOSPHATASE"/>
    <property type="match status" value="1"/>
</dbReference>
<evidence type="ECO:0000313" key="3">
    <source>
        <dbReference type="Proteomes" id="UP000231019"/>
    </source>
</evidence>
<dbReference type="EMBL" id="PFFQ01000037">
    <property type="protein sequence ID" value="PIW16611.1"/>
    <property type="molecule type" value="Genomic_DNA"/>
</dbReference>
<protein>
    <recommendedName>
        <fullName evidence="4">Alkaline phosphatase family protein</fullName>
    </recommendedName>
</protein>
<dbReference type="PANTHER" id="PTHR10151">
    <property type="entry name" value="ECTONUCLEOTIDE PYROPHOSPHATASE/PHOSPHODIESTERASE"/>
    <property type="match status" value="1"/>
</dbReference>
<dbReference type="Pfam" id="PF01663">
    <property type="entry name" value="Phosphodiest"/>
    <property type="match status" value="1"/>
</dbReference>